<dbReference type="SUPFAM" id="SSF81593">
    <property type="entry name" value="Nucleotidyltransferase substrate binding subunit/domain"/>
    <property type="match status" value="1"/>
</dbReference>
<sequence length="237" mass="28452">MYGLSETDFFKIIDILKKYKEKIEWVKIFGSRSRGDYKETSDIDLAIFLRVNNIIDDIRNDFYESDLKYTVDVIEYTENIGENIKRNIETDGILIYKTNEKGGILMNENKLKYKLEDFQKALKKLEIALEKDAHLDELYLDGTIQRFEFVYELSWKLMKSYLEYQGIEVVSPRETFREGFKDGIIHDATEWINLMINRNRTSHTYNEETAWDIYDKIKNEYINLFKDFEKEMIKKID</sequence>
<evidence type="ECO:0000313" key="2">
    <source>
        <dbReference type="EMBL" id="ERT69170.1"/>
    </source>
</evidence>
<dbReference type="HOGENOM" id="CLU_102512_0_0_0"/>
<keyword evidence="3" id="KW-1185">Reference proteome</keyword>
<accession>U7VCC5</accession>
<dbReference type="STRING" id="1319815.HMPREF0202_00904"/>
<reference evidence="2 3" key="1">
    <citation type="submission" date="2013-08" db="EMBL/GenBank/DDBJ databases">
        <authorList>
            <person name="Weinstock G."/>
            <person name="Sodergren E."/>
            <person name="Wylie T."/>
            <person name="Fulton L."/>
            <person name="Fulton R."/>
            <person name="Fronick C."/>
            <person name="O'Laughlin M."/>
            <person name="Godfrey J."/>
            <person name="Miner T."/>
            <person name="Herter B."/>
            <person name="Appelbaum E."/>
            <person name="Cordes M."/>
            <person name="Lek S."/>
            <person name="Wollam A."/>
            <person name="Pepin K.H."/>
            <person name="Palsikar V.B."/>
            <person name="Mitreva M."/>
            <person name="Wilson R.K."/>
        </authorList>
    </citation>
    <scope>NUCLEOTIDE SEQUENCE [LARGE SCALE GENOMIC DNA]</scope>
    <source>
        <strain evidence="2 3">ATCC BAA-474</strain>
    </source>
</reference>
<proteinExistence type="predicted"/>
<evidence type="ECO:0000259" key="1">
    <source>
        <dbReference type="Pfam" id="PF18765"/>
    </source>
</evidence>
<dbReference type="NCBIfam" id="TIGR01987">
    <property type="entry name" value="HI0074"/>
    <property type="match status" value="1"/>
</dbReference>
<comment type="caution">
    <text evidence="2">The sequence shown here is derived from an EMBL/GenBank/DDBJ whole genome shotgun (WGS) entry which is preliminary data.</text>
</comment>
<gene>
    <name evidence="2" type="ORF">HMPREF0202_00904</name>
</gene>
<dbReference type="SUPFAM" id="SSF81301">
    <property type="entry name" value="Nucleotidyltransferase"/>
    <property type="match status" value="1"/>
</dbReference>
<dbReference type="Gene3D" id="1.20.120.330">
    <property type="entry name" value="Nucleotidyltransferases domain 2"/>
    <property type="match status" value="1"/>
</dbReference>
<dbReference type="PATRIC" id="fig|1319815.3.peg.868"/>
<organism evidence="2 3">
    <name type="scientific">Cetobacterium somerae ATCC BAA-474</name>
    <dbReference type="NCBI Taxonomy" id="1319815"/>
    <lineage>
        <taxon>Bacteria</taxon>
        <taxon>Fusobacteriati</taxon>
        <taxon>Fusobacteriota</taxon>
        <taxon>Fusobacteriia</taxon>
        <taxon>Fusobacteriales</taxon>
        <taxon>Fusobacteriaceae</taxon>
        <taxon>Cetobacterium</taxon>
    </lineage>
</organism>
<dbReference type="Gene3D" id="3.30.460.10">
    <property type="entry name" value="Beta Polymerase, domain 2"/>
    <property type="match status" value="1"/>
</dbReference>
<dbReference type="InterPro" id="IPR043519">
    <property type="entry name" value="NT_sf"/>
</dbReference>
<dbReference type="Proteomes" id="UP000017081">
    <property type="component" value="Unassembled WGS sequence"/>
</dbReference>
<dbReference type="AlphaFoldDB" id="U7VCC5"/>
<dbReference type="Pfam" id="PF18765">
    <property type="entry name" value="Polbeta"/>
    <property type="match status" value="1"/>
</dbReference>
<feature type="domain" description="Polymerase beta nucleotidyltransferase" evidence="1">
    <location>
        <begin position="11"/>
        <end position="100"/>
    </location>
</feature>
<name>U7VCC5_9FUSO</name>
<dbReference type="InterPro" id="IPR010235">
    <property type="entry name" value="HepT"/>
</dbReference>
<dbReference type="Pfam" id="PF08780">
    <property type="entry name" value="NTase_sub_bind"/>
    <property type="match status" value="1"/>
</dbReference>
<dbReference type="EMBL" id="AXZF01000033">
    <property type="protein sequence ID" value="ERT69170.1"/>
    <property type="molecule type" value="Genomic_DNA"/>
</dbReference>
<dbReference type="eggNOG" id="COG1669">
    <property type="taxonomic scope" value="Bacteria"/>
</dbReference>
<dbReference type="CDD" id="cd05403">
    <property type="entry name" value="NT_KNTase_like"/>
    <property type="match status" value="1"/>
</dbReference>
<dbReference type="RefSeq" id="WP_023050449.1">
    <property type="nucleotide sequence ID" value="NZ_CP173065.2"/>
</dbReference>
<evidence type="ECO:0000313" key="3">
    <source>
        <dbReference type="Proteomes" id="UP000017081"/>
    </source>
</evidence>
<dbReference type="InterPro" id="IPR041633">
    <property type="entry name" value="Polbeta"/>
</dbReference>
<protein>
    <recommendedName>
        <fullName evidence="1">Polymerase beta nucleotidyltransferase domain-containing protein</fullName>
    </recommendedName>
</protein>